<sequence length="138" mass="15961">MCEISVVPYYDGHLMVRDCNMFDKVFWIFLPYVEAFKHCKPFFLIDGTYLYEKYGGVLLIAVAQNGNRNILPIAFTIVESQAIKVALRAEDNGWHPLRAFHAYCVRHMAANFMFHFQSANEKMYLINAAYSLSKAGYK</sequence>
<reference evidence="2" key="2">
    <citation type="submission" date="2025-08" db="UniProtKB">
        <authorList>
            <consortium name="RefSeq"/>
        </authorList>
    </citation>
    <scope>IDENTIFICATION</scope>
    <source>
        <tissue evidence="2">Whole plant</tissue>
    </source>
</reference>
<dbReference type="AlphaFoldDB" id="A0A6P5N3W5"/>
<dbReference type="RefSeq" id="XP_020992022.1">
    <property type="nucleotide sequence ID" value="XM_021136363.1"/>
</dbReference>
<dbReference type="KEGG" id="adu:110278159"/>
<accession>A0A6P5N3W5</accession>
<name>A0A6P5N3W5_ARADU</name>
<organism evidence="1 2">
    <name type="scientific">Arachis duranensis</name>
    <name type="common">Wild peanut</name>
    <dbReference type="NCBI Taxonomy" id="130453"/>
    <lineage>
        <taxon>Eukaryota</taxon>
        <taxon>Viridiplantae</taxon>
        <taxon>Streptophyta</taxon>
        <taxon>Embryophyta</taxon>
        <taxon>Tracheophyta</taxon>
        <taxon>Spermatophyta</taxon>
        <taxon>Magnoliopsida</taxon>
        <taxon>eudicotyledons</taxon>
        <taxon>Gunneridae</taxon>
        <taxon>Pentapetalae</taxon>
        <taxon>rosids</taxon>
        <taxon>fabids</taxon>
        <taxon>Fabales</taxon>
        <taxon>Fabaceae</taxon>
        <taxon>Papilionoideae</taxon>
        <taxon>50 kb inversion clade</taxon>
        <taxon>dalbergioids sensu lato</taxon>
        <taxon>Dalbergieae</taxon>
        <taxon>Pterocarpus clade</taxon>
        <taxon>Arachis</taxon>
    </lineage>
</organism>
<protein>
    <submittedName>
        <fullName evidence="2">Uncharacterized protein LOC110278159</fullName>
    </submittedName>
</protein>
<dbReference type="PANTHER" id="PTHR31973:SF187">
    <property type="entry name" value="MUTATOR TRANSPOSASE MUDRA PROTEIN"/>
    <property type="match status" value="1"/>
</dbReference>
<dbReference type="Proteomes" id="UP000515211">
    <property type="component" value="Chromosome 2"/>
</dbReference>
<dbReference type="GeneID" id="110278159"/>
<proteinExistence type="predicted"/>
<gene>
    <name evidence="2" type="primary">LOC110278159</name>
</gene>
<evidence type="ECO:0000313" key="1">
    <source>
        <dbReference type="Proteomes" id="UP000515211"/>
    </source>
</evidence>
<dbReference type="PANTHER" id="PTHR31973">
    <property type="entry name" value="POLYPROTEIN, PUTATIVE-RELATED"/>
    <property type="match status" value="1"/>
</dbReference>
<keyword evidence="1" id="KW-1185">Reference proteome</keyword>
<reference evidence="1" key="1">
    <citation type="journal article" date="2016" name="Nat. Genet.">
        <title>The genome sequences of Arachis duranensis and Arachis ipaensis, the diploid ancestors of cultivated peanut.</title>
        <authorList>
            <person name="Bertioli D.J."/>
            <person name="Cannon S.B."/>
            <person name="Froenicke L."/>
            <person name="Huang G."/>
            <person name="Farmer A.D."/>
            <person name="Cannon E.K."/>
            <person name="Liu X."/>
            <person name="Gao D."/>
            <person name="Clevenger J."/>
            <person name="Dash S."/>
            <person name="Ren L."/>
            <person name="Moretzsohn M.C."/>
            <person name="Shirasawa K."/>
            <person name="Huang W."/>
            <person name="Vidigal B."/>
            <person name="Abernathy B."/>
            <person name="Chu Y."/>
            <person name="Niederhuth C.E."/>
            <person name="Umale P."/>
            <person name="Araujo A.C."/>
            <person name="Kozik A."/>
            <person name="Kim K.D."/>
            <person name="Burow M.D."/>
            <person name="Varshney R.K."/>
            <person name="Wang X."/>
            <person name="Zhang X."/>
            <person name="Barkley N."/>
            <person name="Guimaraes P.M."/>
            <person name="Isobe S."/>
            <person name="Guo B."/>
            <person name="Liao B."/>
            <person name="Stalker H.T."/>
            <person name="Schmitz R.J."/>
            <person name="Scheffler B.E."/>
            <person name="Leal-Bertioli S.C."/>
            <person name="Xun X."/>
            <person name="Jackson S.A."/>
            <person name="Michelmore R."/>
            <person name="Ozias-Akins P."/>
        </authorList>
    </citation>
    <scope>NUCLEOTIDE SEQUENCE [LARGE SCALE GENOMIC DNA]</scope>
    <source>
        <strain evidence="1">cv. V14167</strain>
    </source>
</reference>
<evidence type="ECO:0000313" key="2">
    <source>
        <dbReference type="RefSeq" id="XP_020992022.1"/>
    </source>
</evidence>